<comment type="similarity">
    <text evidence="2">Belongs to the glycosyltransferase 28 family.</text>
</comment>
<evidence type="ECO:0000259" key="8">
    <source>
        <dbReference type="Pfam" id="PF04101"/>
    </source>
</evidence>
<evidence type="ECO:0000256" key="4">
    <source>
        <dbReference type="ARBA" id="ARBA00017468"/>
    </source>
</evidence>
<evidence type="ECO:0000256" key="2">
    <source>
        <dbReference type="ARBA" id="ARBA00006962"/>
    </source>
</evidence>
<feature type="domain" description="Glycosyl transferase family 28 C-terminal" evidence="8">
    <location>
        <begin position="3"/>
        <end position="114"/>
    </location>
</feature>
<evidence type="ECO:0000256" key="6">
    <source>
        <dbReference type="ARBA" id="ARBA00022679"/>
    </source>
</evidence>
<dbReference type="GO" id="GO:0004577">
    <property type="term" value="F:N-acetylglucosaminyldiphosphodolichol N-acetylglucosaminyltransferase activity"/>
    <property type="evidence" value="ECO:0007669"/>
    <property type="project" value="UniProtKB-EC"/>
</dbReference>
<gene>
    <name evidence="9" type="ORF">J8273_3476</name>
</gene>
<organism evidence="9 10">
    <name type="scientific">Carpediemonas membranifera</name>
    <dbReference type="NCBI Taxonomy" id="201153"/>
    <lineage>
        <taxon>Eukaryota</taxon>
        <taxon>Metamonada</taxon>
        <taxon>Carpediemonas-like organisms</taxon>
        <taxon>Carpediemonas</taxon>
    </lineage>
</organism>
<dbReference type="GO" id="GO:0006488">
    <property type="term" value="P:dolichol-linked oligosaccharide biosynthetic process"/>
    <property type="evidence" value="ECO:0007669"/>
    <property type="project" value="InterPro"/>
</dbReference>
<dbReference type="EC" id="2.4.1.141" evidence="3"/>
<dbReference type="InterPro" id="IPR007235">
    <property type="entry name" value="Glyco_trans_28_C"/>
</dbReference>
<evidence type="ECO:0000313" key="9">
    <source>
        <dbReference type="EMBL" id="KAG9393341.1"/>
    </source>
</evidence>
<dbReference type="PANTHER" id="PTHR12867">
    <property type="entry name" value="GLYCOSYL TRANSFERASE-RELATED"/>
    <property type="match status" value="1"/>
</dbReference>
<comment type="caution">
    <text evidence="9">The sequence shown here is derived from an EMBL/GenBank/DDBJ whole genome shotgun (WGS) entry which is preliminary data.</text>
</comment>
<dbReference type="EMBL" id="JAHDYR010000025">
    <property type="protein sequence ID" value="KAG9393341.1"/>
    <property type="molecule type" value="Genomic_DNA"/>
</dbReference>
<keyword evidence="6" id="KW-0808">Transferase</keyword>
<dbReference type="GO" id="GO:0005783">
    <property type="term" value="C:endoplasmic reticulum"/>
    <property type="evidence" value="ECO:0007669"/>
    <property type="project" value="UniProtKB-SubCell"/>
</dbReference>
<evidence type="ECO:0000256" key="1">
    <source>
        <dbReference type="ARBA" id="ARBA00004240"/>
    </source>
</evidence>
<evidence type="ECO:0000256" key="7">
    <source>
        <dbReference type="ARBA" id="ARBA00022824"/>
    </source>
</evidence>
<keyword evidence="5" id="KW-0328">Glycosyltransferase</keyword>
<dbReference type="InterPro" id="IPR039042">
    <property type="entry name" value="Alg13-like"/>
</dbReference>
<keyword evidence="7" id="KW-0256">Endoplasmic reticulum</keyword>
<evidence type="ECO:0000313" key="10">
    <source>
        <dbReference type="Proteomes" id="UP000717585"/>
    </source>
</evidence>
<reference evidence="9" key="1">
    <citation type="submission" date="2021-05" db="EMBL/GenBank/DDBJ databases">
        <title>A free-living protist that lacks canonical eukaryotic 1 DNA replication and segregation systems.</title>
        <authorList>
            <person name="Salas-Leiva D.E."/>
            <person name="Tromer E.C."/>
            <person name="Curtis B.A."/>
            <person name="Jerlstrom-Hultqvist J."/>
            <person name="Kolisko M."/>
            <person name="Yi Z."/>
            <person name="Salas-Leiva J.S."/>
            <person name="Gallot-Lavallee L."/>
            <person name="Kops G.J.P.L."/>
            <person name="Archibald J.M."/>
            <person name="Simpson A.G.B."/>
            <person name="Roger A.J."/>
        </authorList>
    </citation>
    <scope>NUCLEOTIDE SEQUENCE</scope>
    <source>
        <strain evidence="9">BICM</strain>
    </source>
</reference>
<dbReference type="OrthoDB" id="20273at2759"/>
<comment type="subcellular location">
    <subcellularLocation>
        <location evidence="1">Endoplasmic reticulum</location>
    </subcellularLocation>
</comment>
<evidence type="ECO:0000256" key="3">
    <source>
        <dbReference type="ARBA" id="ARBA00012614"/>
    </source>
</evidence>
<accession>A0A8J6E1Q3</accession>
<dbReference type="Gene3D" id="3.40.50.2000">
    <property type="entry name" value="Glycogen Phosphorylase B"/>
    <property type="match status" value="1"/>
</dbReference>
<dbReference type="Proteomes" id="UP000717585">
    <property type="component" value="Unassembled WGS sequence"/>
</dbReference>
<keyword evidence="10" id="KW-1185">Reference proteome</keyword>
<dbReference type="AlphaFoldDB" id="A0A8J6E1Q3"/>
<sequence>MRCVVCVGTTEFAPLTAACEIEIFSNFLKYVGVTSVAIQYGSAPRPALQSTDTLKVELFDYTPDLSSYISAADMIISHAGAGIILETCRSNAAVHLIVVNDKLMNNHQVELARQMPQVSPVPLCRWYENPAAYVAAVSGNGEHGEDLKSSVKKMLLKGRHGGQQKSTGFGNIVRQELAK</sequence>
<proteinExistence type="inferred from homology"/>
<dbReference type="PANTHER" id="PTHR12867:SF6">
    <property type="entry name" value="N-ACETYLGLUCOSAMINYLDIPHOSPHODOLICHOL N-ACETYLGLUCOSAMINYLTRANSFERASE"/>
    <property type="match status" value="1"/>
</dbReference>
<protein>
    <recommendedName>
        <fullName evidence="4">UDP-N-acetylglucosamine transferase subunit ALG13</fullName>
        <ecNumber evidence="3">2.4.1.141</ecNumber>
    </recommendedName>
</protein>
<name>A0A8J6E1Q3_9EUKA</name>
<dbReference type="Pfam" id="PF04101">
    <property type="entry name" value="Glyco_tran_28_C"/>
    <property type="match status" value="1"/>
</dbReference>
<evidence type="ECO:0000256" key="5">
    <source>
        <dbReference type="ARBA" id="ARBA00022676"/>
    </source>
</evidence>
<dbReference type="SUPFAM" id="SSF53756">
    <property type="entry name" value="UDP-Glycosyltransferase/glycogen phosphorylase"/>
    <property type="match status" value="1"/>
</dbReference>